<keyword evidence="10" id="KW-1185">Reference proteome</keyword>
<evidence type="ECO:0000256" key="2">
    <source>
        <dbReference type="ARBA" id="ARBA00022617"/>
    </source>
</evidence>
<gene>
    <name evidence="9" type="ORF">AWL63_16050</name>
</gene>
<dbReference type="PANTHER" id="PTHR11961">
    <property type="entry name" value="CYTOCHROME C"/>
    <property type="match status" value="1"/>
</dbReference>
<sequence>MRYLSLAGSLCLAIATAALAAQPPASVQKGRRFFAQCVSCHSMDGSAGVGPTLLGVFGRKSGAATGFGYSPAMKGAGIVWNDAALDSFLRAPQRFLPRNKMPYAGMANEQDRRDVIAYLKAAK</sequence>
<keyword evidence="1" id="KW-0813">Transport</keyword>
<evidence type="ECO:0000256" key="4">
    <source>
        <dbReference type="ARBA" id="ARBA00022982"/>
    </source>
</evidence>
<dbReference type="GO" id="GO:0009055">
    <property type="term" value="F:electron transfer activity"/>
    <property type="evidence" value="ECO:0007669"/>
    <property type="project" value="InterPro"/>
</dbReference>
<keyword evidence="7" id="KW-0732">Signal</keyword>
<evidence type="ECO:0000256" key="1">
    <source>
        <dbReference type="ARBA" id="ARBA00022448"/>
    </source>
</evidence>
<evidence type="ECO:0000259" key="8">
    <source>
        <dbReference type="PROSITE" id="PS51007"/>
    </source>
</evidence>
<dbReference type="GO" id="GO:0046872">
    <property type="term" value="F:metal ion binding"/>
    <property type="evidence" value="ECO:0007669"/>
    <property type="project" value="UniProtKB-KW"/>
</dbReference>
<evidence type="ECO:0000256" key="5">
    <source>
        <dbReference type="ARBA" id="ARBA00023004"/>
    </source>
</evidence>
<dbReference type="Gene3D" id="1.10.760.10">
    <property type="entry name" value="Cytochrome c-like domain"/>
    <property type="match status" value="1"/>
</dbReference>
<dbReference type="InterPro" id="IPR036909">
    <property type="entry name" value="Cyt_c-like_dom_sf"/>
</dbReference>
<keyword evidence="4" id="KW-0249">Electron transport</keyword>
<dbReference type="PRINTS" id="PR00604">
    <property type="entry name" value="CYTCHRMECIAB"/>
</dbReference>
<dbReference type="EMBL" id="CP014168">
    <property type="protein sequence ID" value="AOH86858.1"/>
    <property type="molecule type" value="Genomic_DNA"/>
</dbReference>
<feature type="chain" id="PRO_5008556483" description="Cytochrome c domain-containing protein" evidence="7">
    <location>
        <begin position="21"/>
        <end position="123"/>
    </location>
</feature>
<feature type="domain" description="Cytochrome c" evidence="8">
    <location>
        <begin position="25"/>
        <end position="123"/>
    </location>
</feature>
<protein>
    <recommendedName>
        <fullName evidence="8">Cytochrome c domain-containing protein</fullName>
    </recommendedName>
</protein>
<evidence type="ECO:0000256" key="3">
    <source>
        <dbReference type="ARBA" id="ARBA00022723"/>
    </source>
</evidence>
<dbReference type="AlphaFoldDB" id="A0A1B3ZHF7"/>
<organism evidence="9 10">
    <name type="scientific">Sphingomonas panacis</name>
    <dbReference type="NCBI Taxonomy" id="1560345"/>
    <lineage>
        <taxon>Bacteria</taxon>
        <taxon>Pseudomonadati</taxon>
        <taxon>Pseudomonadota</taxon>
        <taxon>Alphaproteobacteria</taxon>
        <taxon>Sphingomonadales</taxon>
        <taxon>Sphingomonadaceae</taxon>
        <taxon>Sphingomonas</taxon>
    </lineage>
</organism>
<dbReference type="OrthoDB" id="9805828at2"/>
<dbReference type="GO" id="GO:0020037">
    <property type="term" value="F:heme binding"/>
    <property type="evidence" value="ECO:0007669"/>
    <property type="project" value="InterPro"/>
</dbReference>
<evidence type="ECO:0000256" key="7">
    <source>
        <dbReference type="SAM" id="SignalP"/>
    </source>
</evidence>
<evidence type="ECO:0000313" key="9">
    <source>
        <dbReference type="EMBL" id="AOH86858.1"/>
    </source>
</evidence>
<dbReference type="InterPro" id="IPR002327">
    <property type="entry name" value="Cyt_c_1A/1B"/>
</dbReference>
<dbReference type="KEGG" id="span:AWL63_16050"/>
<dbReference type="Proteomes" id="UP000094256">
    <property type="component" value="Chromosome"/>
</dbReference>
<evidence type="ECO:0000256" key="6">
    <source>
        <dbReference type="PROSITE-ProRule" id="PRU00433"/>
    </source>
</evidence>
<keyword evidence="5 6" id="KW-0408">Iron</keyword>
<reference evidence="9 10" key="1">
    <citation type="submission" date="2016-01" db="EMBL/GenBank/DDBJ databases">
        <title>Complete genome and mega plasmid sequence of Sphingomonas panacis DCY99 elicits systemic resistance in rice to Xanthomonas oryzae.</title>
        <authorList>
            <person name="Kim Y.J."/>
            <person name="Yang D.C."/>
            <person name="Sing P."/>
        </authorList>
    </citation>
    <scope>NUCLEOTIDE SEQUENCE [LARGE SCALE GENOMIC DNA]</scope>
    <source>
        <strain evidence="9 10">DCY99</strain>
    </source>
</reference>
<dbReference type="STRING" id="1560345.AWL63_16050"/>
<name>A0A1B3ZHF7_9SPHN</name>
<feature type="signal peptide" evidence="7">
    <location>
        <begin position="1"/>
        <end position="20"/>
    </location>
</feature>
<dbReference type="Pfam" id="PF00034">
    <property type="entry name" value="Cytochrom_C"/>
    <property type="match status" value="1"/>
</dbReference>
<dbReference type="InterPro" id="IPR009056">
    <property type="entry name" value="Cyt_c-like_dom"/>
</dbReference>
<evidence type="ECO:0000313" key="10">
    <source>
        <dbReference type="Proteomes" id="UP000094256"/>
    </source>
</evidence>
<accession>A0A1B3ZHF7</accession>
<dbReference type="PROSITE" id="PS51007">
    <property type="entry name" value="CYTC"/>
    <property type="match status" value="1"/>
</dbReference>
<proteinExistence type="predicted"/>
<keyword evidence="3 6" id="KW-0479">Metal-binding</keyword>
<dbReference type="SUPFAM" id="SSF46626">
    <property type="entry name" value="Cytochrome c"/>
    <property type="match status" value="1"/>
</dbReference>
<keyword evidence="2 6" id="KW-0349">Heme</keyword>